<keyword evidence="4" id="KW-1185">Reference proteome</keyword>
<dbReference type="Pfam" id="PF08646">
    <property type="entry name" value="Rep_fac-A_C"/>
    <property type="match status" value="1"/>
</dbReference>
<gene>
    <name evidence="3" type="ORF">HHUSO_G9996</name>
</gene>
<protein>
    <submittedName>
        <fullName evidence="3">DNA damage-induced apoptosis suppressor protein-like isoform X1</fullName>
    </submittedName>
</protein>
<dbReference type="InterPro" id="IPR043522">
    <property type="entry name" value="DDIAS"/>
</dbReference>
<dbReference type="InterPro" id="IPR012340">
    <property type="entry name" value="NA-bd_OB-fold"/>
</dbReference>
<feature type="region of interest" description="Disordered" evidence="1">
    <location>
        <begin position="818"/>
        <end position="842"/>
    </location>
</feature>
<feature type="compositionally biased region" description="Basic and acidic residues" evidence="1">
    <location>
        <begin position="391"/>
        <end position="410"/>
    </location>
</feature>
<organism evidence="3 4">
    <name type="scientific">Huso huso</name>
    <name type="common">Beluga</name>
    <name type="synonym">Acipenser huso</name>
    <dbReference type="NCBI Taxonomy" id="61971"/>
    <lineage>
        <taxon>Eukaryota</taxon>
        <taxon>Metazoa</taxon>
        <taxon>Chordata</taxon>
        <taxon>Craniata</taxon>
        <taxon>Vertebrata</taxon>
        <taxon>Euteleostomi</taxon>
        <taxon>Actinopterygii</taxon>
        <taxon>Chondrostei</taxon>
        <taxon>Acipenseriformes</taxon>
        <taxon>Acipenseridae</taxon>
        <taxon>Huso</taxon>
    </lineage>
</organism>
<evidence type="ECO:0000256" key="1">
    <source>
        <dbReference type="SAM" id="MobiDB-lite"/>
    </source>
</evidence>
<feature type="region of interest" description="Disordered" evidence="1">
    <location>
        <begin position="279"/>
        <end position="303"/>
    </location>
</feature>
<evidence type="ECO:0000313" key="3">
    <source>
        <dbReference type="EMBL" id="KAK6486413.1"/>
    </source>
</evidence>
<feature type="domain" description="Replication factor A C-terminal" evidence="2">
    <location>
        <begin position="32"/>
        <end position="121"/>
    </location>
</feature>
<dbReference type="Gene3D" id="2.40.50.140">
    <property type="entry name" value="Nucleic acid-binding proteins"/>
    <property type="match status" value="1"/>
</dbReference>
<proteinExistence type="predicted"/>
<comment type="caution">
    <text evidence="3">The sequence shown here is derived from an EMBL/GenBank/DDBJ whole genome shotgun (WGS) entry which is preliminary data.</text>
</comment>
<dbReference type="Proteomes" id="UP001369086">
    <property type="component" value="Unassembled WGS sequence"/>
</dbReference>
<dbReference type="InterPro" id="IPR013955">
    <property type="entry name" value="Rep_factor-A_C"/>
</dbReference>
<feature type="compositionally biased region" description="Polar residues" evidence="1">
    <location>
        <begin position="825"/>
        <end position="834"/>
    </location>
</feature>
<dbReference type="PANTHER" id="PTHR35537">
    <property type="entry name" value="DNA DAMAGE-INDUCIBLE APOPTOSIS SUPPRESSOR PROTEIN DDIAS"/>
    <property type="match status" value="1"/>
</dbReference>
<evidence type="ECO:0000259" key="2">
    <source>
        <dbReference type="Pfam" id="PF08646"/>
    </source>
</evidence>
<accession>A0ABR0ZNN4</accession>
<dbReference type="EMBL" id="JAHFZB010000008">
    <property type="protein sequence ID" value="KAK6486413.1"/>
    <property type="molecule type" value="Genomic_DNA"/>
</dbReference>
<name>A0ABR0ZNN4_HUSHU</name>
<reference evidence="3 4" key="1">
    <citation type="submission" date="2021-05" db="EMBL/GenBank/DDBJ databases">
        <authorList>
            <person name="Zahm M."/>
            <person name="Klopp C."/>
            <person name="Cabau C."/>
            <person name="Kuhl H."/>
            <person name="Suciu R."/>
            <person name="Ciorpac M."/>
            <person name="Holostenco D."/>
            <person name="Gessner J."/>
            <person name="Wuertz S."/>
            <person name="Hohne C."/>
            <person name="Stock M."/>
            <person name="Gislard M."/>
            <person name="Lluch J."/>
            <person name="Milhes M."/>
            <person name="Lampietro C."/>
            <person name="Lopez Roques C."/>
            <person name="Donnadieu C."/>
            <person name="Du K."/>
            <person name="Schartl M."/>
            <person name="Guiguen Y."/>
        </authorList>
    </citation>
    <scope>NUCLEOTIDE SEQUENCE [LARGE SCALE GENOMIC DNA]</scope>
    <source>
        <strain evidence="3">Hh-F2</strain>
        <tissue evidence="3">Blood</tissue>
    </source>
</reference>
<feature type="region of interest" description="Disordered" evidence="1">
    <location>
        <begin position="391"/>
        <end position="419"/>
    </location>
</feature>
<evidence type="ECO:0000313" key="4">
    <source>
        <dbReference type="Proteomes" id="UP001369086"/>
    </source>
</evidence>
<dbReference type="PANTHER" id="PTHR35537:SF1">
    <property type="entry name" value="DNA DAMAGE-INDUCED APOPTOSIS SUPPRESSOR PROTEIN"/>
    <property type="match status" value="1"/>
</dbReference>
<dbReference type="SUPFAM" id="SSF50249">
    <property type="entry name" value="Nucleic acid-binding proteins"/>
    <property type="match status" value="1"/>
</dbReference>
<sequence length="964" mass="106551">MLGCQDNFPFFCLFHSSDLLDYMNGKRIPLDGSVLSVQDSCFFYPSCQNCMSRLTRNHNRCACIKCGYTCEADNVHYRYRLSLQAAQKSEVFSVTVFGGCLDPLFGVTAGFLQRYTEGLKKDARDPQNDRVHSLLTQAVEDCFIGRSFIFGVKFSRKQARIHTSYTKRILQTSLNTYGSPKQLVACQIAVPNTAVLGCTVISYFKALLQSVNLGDVLSVSQPLGSSPAAVDLHSPEVCSSLESSLADSGQSFTQPSKGDSFQGPWQQSLGLITSSAEGYSGSELSSNTKDISKWDRRSGSIKSPKNHCISECTHVQCLQCSGYSLVEDGNEKNLNDKKASHLYSGFSACSDASNGNSGHTRNAFANEFSCSSSSMTDPCCFSCQEFPDQYPKESRDEMQSELPDERDNDSAGHGLNDTWSSVFSGGDADVSWSQDEQFAAKRKSAAYNSVEWEHLPFSESLGEFKSKLEENGQIRTNQSDSYLNEDINHELTTAIDSQPERAHRKRMLVPRTTEAGLTNVHKGFASDSSLNPLDSQQGCLVANIYTKDRDVLKSHSFGNVESLQLKEEPAGNVELQVSSSTSGGKENHTTGVQFFRTGTRMFSSFLAQEFSAKDANAGACLKSYDCKKLYCSKDVITKHQHDIYVTGVCNQDFVKKEQPMQNNYRSFQDTYNGSADLFNSSDNTINTEELVNKSSIVLMTHSSPCGREPVQSVEHGTQQQPHYSLQILNEVLQSGSHCDSDNDFLDTLNFVPCSQSTPVSKCLATLQPYQSKGKAIPKTTISLQRSCNRRTSKRSLLTQHLLKQQHCRHLRSSFKIKGKSRKDSSNSVHFTLSPRTALPESDSEEWIPSSVKKSAQPCAAQGCTSSFMSCRVGESNHCKIILHGLANADEIPLKPNKNVQGSYHKGKYEMSVTVSKFKQTSVASTPIKNNENEACSNSQVSREHNKMTGYWSDDLFVQSDSSVP</sequence>
<feature type="compositionally biased region" description="Polar residues" evidence="1">
    <location>
        <begin position="279"/>
        <end position="289"/>
    </location>
</feature>